<keyword evidence="2" id="KW-1185">Reference proteome</keyword>
<gene>
    <name evidence="1" type="ORF">M8332_06890</name>
</gene>
<protein>
    <submittedName>
        <fullName evidence="1">Uncharacterized protein</fullName>
    </submittedName>
</protein>
<accession>A0ABY5C6J7</accession>
<evidence type="ECO:0000313" key="1">
    <source>
        <dbReference type="EMBL" id="USS94007.1"/>
    </source>
</evidence>
<keyword evidence="1" id="KW-0614">Plasmid</keyword>
<dbReference type="Proteomes" id="UP001057532">
    <property type="component" value="Plasmid punnamed"/>
</dbReference>
<name>A0ABY5C6J7_9LACO</name>
<sequence length="199" mass="22380">MATALDKMMSNQFNQKVDYEVDGEKHTRNISVKKPGYLTDLKLKDLMNVGDQKANFGRIFEILMNEVLVQPQWTYSILDKKLPKKLREKEVAVDVEGQTKKVKLVFPGYRLALNTLLMITSPISGAYNMSGFMESVITNMVRTTEGNKVEPDFFDPGQPGDGLGDEVMKQATPFLNDIASYDGVLPTLLKAYTFLAEKD</sequence>
<reference evidence="1" key="1">
    <citation type="submission" date="2022-05" db="EMBL/GenBank/DDBJ databases">
        <authorList>
            <person name="Oliphant S.A."/>
            <person name="Watson-Haigh N.S."/>
            <person name="Sumby K.M."/>
            <person name="Gardner J.M."/>
            <person name="Jiranek V."/>
        </authorList>
    </citation>
    <scope>NUCLEOTIDE SEQUENCE</scope>
    <source>
        <strain evidence="1">Ru20-1</strain>
        <plasmid evidence="1">punnamed</plasmid>
    </source>
</reference>
<organism evidence="1 2">
    <name type="scientific">Fructilactobacillus ixorae</name>
    <dbReference type="NCBI Taxonomy" id="1750535"/>
    <lineage>
        <taxon>Bacteria</taxon>
        <taxon>Bacillati</taxon>
        <taxon>Bacillota</taxon>
        <taxon>Bacilli</taxon>
        <taxon>Lactobacillales</taxon>
        <taxon>Lactobacillaceae</taxon>
        <taxon>Fructilactobacillus</taxon>
    </lineage>
</organism>
<geneLocation type="plasmid" evidence="1 2">
    <name>punnamed</name>
</geneLocation>
<dbReference type="RefSeq" id="WP_252780892.1">
    <property type="nucleotide sequence ID" value="NZ_CP097479.1"/>
</dbReference>
<evidence type="ECO:0000313" key="2">
    <source>
        <dbReference type="Proteomes" id="UP001057532"/>
    </source>
</evidence>
<dbReference type="EMBL" id="CP097479">
    <property type="protein sequence ID" value="USS94007.1"/>
    <property type="molecule type" value="Genomic_DNA"/>
</dbReference>
<proteinExistence type="predicted"/>